<name>A0ACB8R6E6_9AGAM</name>
<reference evidence="1" key="1">
    <citation type="submission" date="2021-02" db="EMBL/GenBank/DDBJ databases">
        <authorList>
            <consortium name="DOE Joint Genome Institute"/>
            <person name="Ahrendt S."/>
            <person name="Looney B.P."/>
            <person name="Miyauchi S."/>
            <person name="Morin E."/>
            <person name="Drula E."/>
            <person name="Courty P.E."/>
            <person name="Chicoki N."/>
            <person name="Fauchery L."/>
            <person name="Kohler A."/>
            <person name="Kuo A."/>
            <person name="Labutti K."/>
            <person name="Pangilinan J."/>
            <person name="Lipzen A."/>
            <person name="Riley R."/>
            <person name="Andreopoulos W."/>
            <person name="He G."/>
            <person name="Johnson J."/>
            <person name="Barry K.W."/>
            <person name="Grigoriev I.V."/>
            <person name="Nagy L."/>
            <person name="Hibbett D."/>
            <person name="Henrissat B."/>
            <person name="Matheny P.B."/>
            <person name="Labbe J."/>
            <person name="Martin F."/>
        </authorList>
    </citation>
    <scope>NUCLEOTIDE SEQUENCE</scope>
    <source>
        <strain evidence="1">FP105234-sp</strain>
    </source>
</reference>
<evidence type="ECO:0000313" key="1">
    <source>
        <dbReference type="EMBL" id="KAI0039716.1"/>
    </source>
</evidence>
<dbReference type="Proteomes" id="UP000814033">
    <property type="component" value="Unassembled WGS sequence"/>
</dbReference>
<evidence type="ECO:0000313" key="2">
    <source>
        <dbReference type="Proteomes" id="UP000814033"/>
    </source>
</evidence>
<dbReference type="EMBL" id="MU276270">
    <property type="protein sequence ID" value="KAI0039716.1"/>
    <property type="molecule type" value="Genomic_DNA"/>
</dbReference>
<accession>A0ACB8R6E6</accession>
<protein>
    <submittedName>
        <fullName evidence="1">Uncharacterized protein</fullName>
    </submittedName>
</protein>
<comment type="caution">
    <text evidence="1">The sequence shown here is derived from an EMBL/GenBank/DDBJ whole genome shotgun (WGS) entry which is preliminary data.</text>
</comment>
<keyword evidence="2" id="KW-1185">Reference proteome</keyword>
<reference evidence="1" key="2">
    <citation type="journal article" date="2022" name="New Phytol.">
        <title>Evolutionary transition to the ectomycorrhizal habit in the genomes of a hyperdiverse lineage of mushroom-forming fungi.</title>
        <authorList>
            <person name="Looney B."/>
            <person name="Miyauchi S."/>
            <person name="Morin E."/>
            <person name="Drula E."/>
            <person name="Courty P.E."/>
            <person name="Kohler A."/>
            <person name="Kuo A."/>
            <person name="LaButti K."/>
            <person name="Pangilinan J."/>
            <person name="Lipzen A."/>
            <person name="Riley R."/>
            <person name="Andreopoulos W."/>
            <person name="He G."/>
            <person name="Johnson J."/>
            <person name="Nolan M."/>
            <person name="Tritt A."/>
            <person name="Barry K.W."/>
            <person name="Grigoriev I.V."/>
            <person name="Nagy L.G."/>
            <person name="Hibbett D."/>
            <person name="Henrissat B."/>
            <person name="Matheny P.B."/>
            <person name="Labbe J."/>
            <person name="Martin F.M."/>
        </authorList>
    </citation>
    <scope>NUCLEOTIDE SEQUENCE</scope>
    <source>
        <strain evidence="1">FP105234-sp</strain>
    </source>
</reference>
<proteinExistence type="predicted"/>
<organism evidence="1 2">
    <name type="scientific">Auriscalpium vulgare</name>
    <dbReference type="NCBI Taxonomy" id="40419"/>
    <lineage>
        <taxon>Eukaryota</taxon>
        <taxon>Fungi</taxon>
        <taxon>Dikarya</taxon>
        <taxon>Basidiomycota</taxon>
        <taxon>Agaricomycotina</taxon>
        <taxon>Agaricomycetes</taxon>
        <taxon>Russulales</taxon>
        <taxon>Auriscalpiaceae</taxon>
        <taxon>Auriscalpium</taxon>
    </lineage>
</organism>
<sequence length="149" mass="16250">MHGMPQLTLFAHHPQTKHRSTTPTTCATQRASCADRCRGRAAHGPWKPPARAAVSTGLPSTRIWHSGILSALLPLPTYQPYDPALQVIRGRHASSVVVCRLSPPRRDPLFAHRPLTKDRGTRSLTIGREALGPGCIHSPPITPAPGWRD</sequence>
<gene>
    <name evidence="1" type="ORF">FA95DRAFT_1566973</name>
</gene>